<name>A0A0R0CZC0_9GAMM</name>
<dbReference type="AlphaFoldDB" id="A0A0R0CZC0"/>
<sequence length="101" mass="11562">MGRVVEVDFGENVFELRFEKDGRTMTYVGIRGPELGETETVEYTAIATAPDQYLLYWTEPVHRATVVQVQDWYGRRVHTNITGEGLEFTHLSGTLRDKGPR</sequence>
<dbReference type="InterPro" id="IPR053892">
    <property type="entry name" value="MoaF-like"/>
</dbReference>
<dbReference type="EMBL" id="LDJK01000018">
    <property type="protein sequence ID" value="KRG75007.1"/>
    <property type="molecule type" value="Genomic_DNA"/>
</dbReference>
<gene>
    <name evidence="2" type="ORF">ABB28_06010</name>
</gene>
<evidence type="ECO:0000313" key="3">
    <source>
        <dbReference type="Proteomes" id="UP000051386"/>
    </source>
</evidence>
<dbReference type="Proteomes" id="UP000051386">
    <property type="component" value="Unassembled WGS sequence"/>
</dbReference>
<dbReference type="Pfam" id="PF22036">
    <property type="entry name" value="MoaF_like"/>
    <property type="match status" value="1"/>
</dbReference>
<dbReference type="PATRIC" id="fig|517011.3.peg.690"/>
<keyword evidence="3" id="KW-1185">Reference proteome</keyword>
<protein>
    <recommendedName>
        <fullName evidence="1">MoaF-like domain-containing protein</fullName>
    </recommendedName>
</protein>
<evidence type="ECO:0000259" key="1">
    <source>
        <dbReference type="Pfam" id="PF22036"/>
    </source>
</evidence>
<evidence type="ECO:0000313" key="2">
    <source>
        <dbReference type="EMBL" id="KRG75007.1"/>
    </source>
</evidence>
<comment type="caution">
    <text evidence="2">The sequence shown here is derived from an EMBL/GenBank/DDBJ whole genome shotgun (WGS) entry which is preliminary data.</text>
</comment>
<feature type="domain" description="MoaF-like" evidence="1">
    <location>
        <begin position="2"/>
        <end position="96"/>
    </location>
</feature>
<reference evidence="2 3" key="1">
    <citation type="submission" date="2015-05" db="EMBL/GenBank/DDBJ databases">
        <title>Genome sequencing and analysis of members of genus Stenotrophomonas.</title>
        <authorList>
            <person name="Patil P.P."/>
            <person name="Midha S."/>
            <person name="Patil P.B."/>
        </authorList>
    </citation>
    <scope>NUCLEOTIDE SEQUENCE [LARGE SCALE GENOMIC DNA]</scope>
    <source>
        <strain evidence="2 3">DSM 21508</strain>
    </source>
</reference>
<organism evidence="2 3">
    <name type="scientific">Stenotrophomonas chelatiphaga</name>
    <dbReference type="NCBI Taxonomy" id="517011"/>
    <lineage>
        <taxon>Bacteria</taxon>
        <taxon>Pseudomonadati</taxon>
        <taxon>Pseudomonadota</taxon>
        <taxon>Gammaproteobacteria</taxon>
        <taxon>Lysobacterales</taxon>
        <taxon>Lysobacteraceae</taxon>
        <taxon>Stenotrophomonas</taxon>
    </lineage>
</organism>
<accession>A0A0R0CZC0</accession>
<proteinExistence type="predicted"/>